<feature type="region of interest" description="Disordered" evidence="1">
    <location>
        <begin position="81"/>
        <end position="111"/>
    </location>
</feature>
<feature type="compositionally biased region" description="Basic and acidic residues" evidence="1">
    <location>
        <begin position="97"/>
        <end position="111"/>
    </location>
</feature>
<reference evidence="2" key="1">
    <citation type="journal article" date="2015" name="Nature">
        <title>Complex archaea that bridge the gap between prokaryotes and eukaryotes.</title>
        <authorList>
            <person name="Spang A."/>
            <person name="Saw J.H."/>
            <person name="Jorgensen S.L."/>
            <person name="Zaremba-Niedzwiedzka K."/>
            <person name="Martijn J."/>
            <person name="Lind A.E."/>
            <person name="van Eijk R."/>
            <person name="Schleper C."/>
            <person name="Guy L."/>
            <person name="Ettema T.J."/>
        </authorList>
    </citation>
    <scope>NUCLEOTIDE SEQUENCE</scope>
</reference>
<protein>
    <submittedName>
        <fullName evidence="2">Uncharacterized protein</fullName>
    </submittedName>
</protein>
<evidence type="ECO:0000313" key="2">
    <source>
        <dbReference type="EMBL" id="KKL92815.1"/>
    </source>
</evidence>
<dbReference type="AlphaFoldDB" id="A0A0F9IGC3"/>
<feature type="region of interest" description="Disordered" evidence="1">
    <location>
        <begin position="128"/>
        <end position="177"/>
    </location>
</feature>
<feature type="compositionally biased region" description="Acidic residues" evidence="1">
    <location>
        <begin position="83"/>
        <end position="96"/>
    </location>
</feature>
<gene>
    <name evidence="2" type="ORF">LCGC14_1880930</name>
</gene>
<comment type="caution">
    <text evidence="2">The sequence shown here is derived from an EMBL/GenBank/DDBJ whole genome shotgun (WGS) entry which is preliminary data.</text>
</comment>
<sequence>MKCQNCKIEVDHKFEFAIRSNNCPACGKYIMVPEKLIAYTSLKELLSTSVKNIDADTVTSLIIANFEIKQLFKEELQKSSEEGTIEVEEVEEDEPESIMHDGVKYEKPNKKKAKDMLKKMRDEVFNEALEDKSDTDFSDEELLLTTGGATHEQRTNAKQGNSFKALESGSASVRRSS</sequence>
<dbReference type="EMBL" id="LAZR01019366">
    <property type="protein sequence ID" value="KKL92815.1"/>
    <property type="molecule type" value="Genomic_DNA"/>
</dbReference>
<organism evidence="2">
    <name type="scientific">marine sediment metagenome</name>
    <dbReference type="NCBI Taxonomy" id="412755"/>
    <lineage>
        <taxon>unclassified sequences</taxon>
        <taxon>metagenomes</taxon>
        <taxon>ecological metagenomes</taxon>
    </lineage>
</organism>
<accession>A0A0F9IGC3</accession>
<evidence type="ECO:0000256" key="1">
    <source>
        <dbReference type="SAM" id="MobiDB-lite"/>
    </source>
</evidence>
<name>A0A0F9IGC3_9ZZZZ</name>
<proteinExistence type="predicted"/>